<evidence type="ECO:0000313" key="3">
    <source>
        <dbReference type="Proteomes" id="UP000294927"/>
    </source>
</evidence>
<accession>A0A4R7VRQ3</accession>
<feature type="region of interest" description="Disordered" evidence="1">
    <location>
        <begin position="81"/>
        <end position="102"/>
    </location>
</feature>
<sequence>MDDTRRAVLDRLAAVDQAADHADPAKLLPIAATALHCLADSWRRLLSDHRADPDGRCEACHRGRRWPCQVWQAAHEQLIGDDVPPRRRTNPLRSPFARFGAR</sequence>
<organism evidence="2 3">
    <name type="scientific">Actinophytocola oryzae</name>
    <dbReference type="NCBI Taxonomy" id="502181"/>
    <lineage>
        <taxon>Bacteria</taxon>
        <taxon>Bacillati</taxon>
        <taxon>Actinomycetota</taxon>
        <taxon>Actinomycetes</taxon>
        <taxon>Pseudonocardiales</taxon>
        <taxon>Pseudonocardiaceae</taxon>
    </lineage>
</organism>
<dbReference type="OrthoDB" id="3579049at2"/>
<proteinExistence type="predicted"/>
<evidence type="ECO:0000313" key="2">
    <source>
        <dbReference type="EMBL" id="TDV52424.1"/>
    </source>
</evidence>
<gene>
    <name evidence="2" type="ORF">CLV71_105556</name>
</gene>
<comment type="caution">
    <text evidence="2">The sequence shown here is derived from an EMBL/GenBank/DDBJ whole genome shotgun (WGS) entry which is preliminary data.</text>
</comment>
<protein>
    <submittedName>
        <fullName evidence="2">Uncharacterized protein</fullName>
    </submittedName>
</protein>
<name>A0A4R7VRQ3_9PSEU</name>
<evidence type="ECO:0000256" key="1">
    <source>
        <dbReference type="SAM" id="MobiDB-lite"/>
    </source>
</evidence>
<keyword evidence="3" id="KW-1185">Reference proteome</keyword>
<dbReference type="AlphaFoldDB" id="A0A4R7VRQ3"/>
<reference evidence="2 3" key="1">
    <citation type="submission" date="2019-03" db="EMBL/GenBank/DDBJ databases">
        <title>Genomic Encyclopedia of Archaeal and Bacterial Type Strains, Phase II (KMG-II): from individual species to whole genera.</title>
        <authorList>
            <person name="Goeker M."/>
        </authorList>
    </citation>
    <scope>NUCLEOTIDE SEQUENCE [LARGE SCALE GENOMIC DNA]</scope>
    <source>
        <strain evidence="2 3">DSM 45499</strain>
    </source>
</reference>
<dbReference type="RefSeq" id="WP_133903782.1">
    <property type="nucleotide sequence ID" value="NZ_SOCP01000005.1"/>
</dbReference>
<dbReference type="EMBL" id="SOCP01000005">
    <property type="protein sequence ID" value="TDV52424.1"/>
    <property type="molecule type" value="Genomic_DNA"/>
</dbReference>
<dbReference type="Proteomes" id="UP000294927">
    <property type="component" value="Unassembled WGS sequence"/>
</dbReference>